<organism evidence="2 3">
    <name type="scientific">Lepidopterella palustris CBS 459.81</name>
    <dbReference type="NCBI Taxonomy" id="1314670"/>
    <lineage>
        <taxon>Eukaryota</taxon>
        <taxon>Fungi</taxon>
        <taxon>Dikarya</taxon>
        <taxon>Ascomycota</taxon>
        <taxon>Pezizomycotina</taxon>
        <taxon>Dothideomycetes</taxon>
        <taxon>Pleosporomycetidae</taxon>
        <taxon>Mytilinidiales</taxon>
        <taxon>Argynnaceae</taxon>
        <taxon>Lepidopterella</taxon>
    </lineage>
</organism>
<accession>A0A8E2ECW3</accession>
<protein>
    <submittedName>
        <fullName evidence="2">Uncharacterized protein</fullName>
    </submittedName>
</protein>
<sequence>MADLVEISNRPKLALHITVLTVGCGRLNHKYVVKRLRDHADFNRVYDAIAALRSTNIPVTPRLETGLMKRVYAWNEGFRSSLSDESTIPPSHKPLHDKPRSPTNSLCHTKLFTELDGTEDKIGDVGSLFKALGEIASPYHSLISQQMKAMLAYFATP</sequence>
<dbReference type="EMBL" id="KV744928">
    <property type="protein sequence ID" value="OCK81238.1"/>
    <property type="molecule type" value="Genomic_DNA"/>
</dbReference>
<evidence type="ECO:0000256" key="1">
    <source>
        <dbReference type="SAM" id="MobiDB-lite"/>
    </source>
</evidence>
<reference evidence="2 3" key="1">
    <citation type="journal article" date="2016" name="Nat. Commun.">
        <title>Ectomycorrhizal ecology is imprinted in the genome of the dominant symbiotic fungus Cenococcum geophilum.</title>
        <authorList>
            <consortium name="DOE Joint Genome Institute"/>
            <person name="Peter M."/>
            <person name="Kohler A."/>
            <person name="Ohm R.A."/>
            <person name="Kuo A."/>
            <person name="Krutzmann J."/>
            <person name="Morin E."/>
            <person name="Arend M."/>
            <person name="Barry K.W."/>
            <person name="Binder M."/>
            <person name="Choi C."/>
            <person name="Clum A."/>
            <person name="Copeland A."/>
            <person name="Grisel N."/>
            <person name="Haridas S."/>
            <person name="Kipfer T."/>
            <person name="LaButti K."/>
            <person name="Lindquist E."/>
            <person name="Lipzen A."/>
            <person name="Maire R."/>
            <person name="Meier B."/>
            <person name="Mihaltcheva S."/>
            <person name="Molinier V."/>
            <person name="Murat C."/>
            <person name="Poggeler S."/>
            <person name="Quandt C.A."/>
            <person name="Sperisen C."/>
            <person name="Tritt A."/>
            <person name="Tisserant E."/>
            <person name="Crous P.W."/>
            <person name="Henrissat B."/>
            <person name="Nehls U."/>
            <person name="Egli S."/>
            <person name="Spatafora J.W."/>
            <person name="Grigoriev I.V."/>
            <person name="Martin F.M."/>
        </authorList>
    </citation>
    <scope>NUCLEOTIDE SEQUENCE [LARGE SCALE GENOMIC DNA]</scope>
    <source>
        <strain evidence="2 3">CBS 459.81</strain>
    </source>
</reference>
<evidence type="ECO:0000313" key="2">
    <source>
        <dbReference type="EMBL" id="OCK81238.1"/>
    </source>
</evidence>
<keyword evidence="3" id="KW-1185">Reference proteome</keyword>
<proteinExistence type="predicted"/>
<name>A0A8E2ECW3_9PEZI</name>
<gene>
    <name evidence="2" type="ORF">K432DRAFT_381489</name>
</gene>
<evidence type="ECO:0000313" key="3">
    <source>
        <dbReference type="Proteomes" id="UP000250266"/>
    </source>
</evidence>
<dbReference type="Proteomes" id="UP000250266">
    <property type="component" value="Unassembled WGS sequence"/>
</dbReference>
<feature type="region of interest" description="Disordered" evidence="1">
    <location>
        <begin position="82"/>
        <end position="101"/>
    </location>
</feature>
<dbReference type="AlphaFoldDB" id="A0A8E2ECW3"/>